<protein>
    <submittedName>
        <fullName evidence="1">Uncharacterized protein</fullName>
    </submittedName>
</protein>
<evidence type="ECO:0000313" key="2">
    <source>
        <dbReference type="Proteomes" id="UP000280708"/>
    </source>
</evidence>
<gene>
    <name evidence="1" type="ORF">EBF16_21660</name>
</gene>
<dbReference type="EMBL" id="CP033230">
    <property type="protein sequence ID" value="AYO79256.1"/>
    <property type="molecule type" value="Genomic_DNA"/>
</dbReference>
<proteinExistence type="predicted"/>
<evidence type="ECO:0000313" key="1">
    <source>
        <dbReference type="EMBL" id="AYO79256.1"/>
    </source>
</evidence>
<dbReference type="Proteomes" id="UP000280708">
    <property type="component" value="Chromosome"/>
</dbReference>
<sequence length="104" mass="12008">MEAARIAYISIGDCCQTADQLRRYFGVDNSQFFDWLITPSPALEAFNAPEEEYFQSGNWEANEKKDAIEDKGTGIIYHHQFKTDDDHVIILDDVDAQSRFRNSR</sequence>
<dbReference type="AlphaFoldDB" id="A0A3G2UVY9"/>
<organism evidence="1 2">
    <name type="scientific">Sphingobium yanoikuyae</name>
    <name type="common">Sphingomonas yanoikuyae</name>
    <dbReference type="NCBI Taxonomy" id="13690"/>
    <lineage>
        <taxon>Bacteria</taxon>
        <taxon>Pseudomonadati</taxon>
        <taxon>Pseudomonadota</taxon>
        <taxon>Alphaproteobacteria</taxon>
        <taxon>Sphingomonadales</taxon>
        <taxon>Sphingomonadaceae</taxon>
        <taxon>Sphingobium</taxon>
    </lineage>
</organism>
<name>A0A3G2UVY9_SPHYA</name>
<dbReference type="RefSeq" id="WP_037508999.1">
    <property type="nucleotide sequence ID" value="NZ_CAIGKD010000012.1"/>
</dbReference>
<accession>A0A3G2UVY9</accession>
<reference evidence="1 2" key="1">
    <citation type="submission" date="2018-10" db="EMBL/GenBank/DDBJ databases">
        <title>Characterization and genome analysis of a novel bacterium Sphingobium yanoikuyae SJTF8 capable of degrading PAHs.</title>
        <authorList>
            <person name="Yin C."/>
            <person name="Xiong W."/>
            <person name="Liang R."/>
        </authorList>
    </citation>
    <scope>NUCLEOTIDE SEQUENCE [LARGE SCALE GENOMIC DNA]</scope>
    <source>
        <strain evidence="1 2">SJTF8</strain>
    </source>
</reference>